<dbReference type="PROSITE" id="PS50995">
    <property type="entry name" value="HTH_MARR_2"/>
    <property type="match status" value="1"/>
</dbReference>
<accession>A0A7W2FUD4</accession>
<dbReference type="GO" id="GO:0003700">
    <property type="term" value="F:DNA-binding transcription factor activity"/>
    <property type="evidence" value="ECO:0007669"/>
    <property type="project" value="InterPro"/>
</dbReference>
<dbReference type="Pfam" id="PF12802">
    <property type="entry name" value="MarR_2"/>
    <property type="match status" value="1"/>
</dbReference>
<dbReference type="PANTHER" id="PTHR33164">
    <property type="entry name" value="TRANSCRIPTIONAL REGULATOR, MARR FAMILY"/>
    <property type="match status" value="1"/>
</dbReference>
<sequence length="150" mass="17357">MICMKSEIANNLFISLGIVNQLTESLLVRHLVPFGITPSQFTILTHFLRHRDEAQTISELAKVMQMNQPGLTKVINKLHQMDMLDIEKDLVDGRKKWIRINAYGVETVQAAYVSFTPVIDEIFAQWDENEMQQTLEKIDKLKVWLDTNRA</sequence>
<evidence type="ECO:0000313" key="2">
    <source>
        <dbReference type="EMBL" id="MBA5764418.1"/>
    </source>
</evidence>
<keyword evidence="3" id="KW-1185">Reference proteome</keyword>
<evidence type="ECO:0000313" key="3">
    <source>
        <dbReference type="Proteomes" id="UP000571701"/>
    </source>
</evidence>
<dbReference type="EMBL" id="JACFYF010000020">
    <property type="protein sequence ID" value="MBA5764418.1"/>
    <property type="molecule type" value="Genomic_DNA"/>
</dbReference>
<dbReference type="AlphaFoldDB" id="A0A7W2FUD4"/>
<protein>
    <submittedName>
        <fullName evidence="2">MarR family transcriptional regulator</fullName>
    </submittedName>
</protein>
<dbReference type="SUPFAM" id="SSF46785">
    <property type="entry name" value="Winged helix' DNA-binding domain"/>
    <property type="match status" value="1"/>
</dbReference>
<gene>
    <name evidence="2" type="ORF">H2O73_18845</name>
</gene>
<proteinExistence type="predicted"/>
<evidence type="ECO:0000259" key="1">
    <source>
        <dbReference type="PROSITE" id="PS50995"/>
    </source>
</evidence>
<dbReference type="PANTHER" id="PTHR33164:SF43">
    <property type="entry name" value="HTH-TYPE TRANSCRIPTIONAL REPRESSOR YETL"/>
    <property type="match status" value="1"/>
</dbReference>
<dbReference type="Proteomes" id="UP000571701">
    <property type="component" value="Unassembled WGS sequence"/>
</dbReference>
<organism evidence="2 3">
    <name type="scientific">Vibrio marinisediminis</name>
    <dbReference type="NCBI Taxonomy" id="2758441"/>
    <lineage>
        <taxon>Bacteria</taxon>
        <taxon>Pseudomonadati</taxon>
        <taxon>Pseudomonadota</taxon>
        <taxon>Gammaproteobacteria</taxon>
        <taxon>Vibrionales</taxon>
        <taxon>Vibrionaceae</taxon>
        <taxon>Vibrio</taxon>
    </lineage>
</organism>
<dbReference type="InterPro" id="IPR039422">
    <property type="entry name" value="MarR/SlyA-like"/>
</dbReference>
<dbReference type="InterPro" id="IPR000835">
    <property type="entry name" value="HTH_MarR-typ"/>
</dbReference>
<name>A0A7W2FUD4_9VIBR</name>
<dbReference type="SMART" id="SM00347">
    <property type="entry name" value="HTH_MARR"/>
    <property type="match status" value="1"/>
</dbReference>
<reference evidence="2 3" key="1">
    <citation type="submission" date="2020-07" db="EMBL/GenBank/DDBJ databases">
        <title>Vibrio marinisediminis sp. nov., isolated from marine sediment.</title>
        <authorList>
            <person name="Ji X."/>
        </authorList>
    </citation>
    <scope>NUCLEOTIDE SEQUENCE [LARGE SCALE GENOMIC DNA]</scope>
    <source>
        <strain evidence="2 3">404</strain>
    </source>
</reference>
<dbReference type="InterPro" id="IPR036388">
    <property type="entry name" value="WH-like_DNA-bd_sf"/>
</dbReference>
<dbReference type="Gene3D" id="1.10.10.10">
    <property type="entry name" value="Winged helix-like DNA-binding domain superfamily/Winged helix DNA-binding domain"/>
    <property type="match status" value="1"/>
</dbReference>
<feature type="domain" description="HTH marR-type" evidence="1">
    <location>
        <begin position="9"/>
        <end position="143"/>
    </location>
</feature>
<comment type="caution">
    <text evidence="2">The sequence shown here is derived from an EMBL/GenBank/DDBJ whole genome shotgun (WGS) entry which is preliminary data.</text>
</comment>
<dbReference type="InterPro" id="IPR036390">
    <property type="entry name" value="WH_DNA-bd_sf"/>
</dbReference>
<dbReference type="GO" id="GO:0006950">
    <property type="term" value="P:response to stress"/>
    <property type="evidence" value="ECO:0007669"/>
    <property type="project" value="TreeGrafter"/>
</dbReference>